<feature type="binding site" evidence="12">
    <location>
        <begin position="274"/>
        <end position="277"/>
    </location>
    <ligand>
        <name>pyridoxal 5'-phosphate</name>
        <dbReference type="ChEBI" id="CHEBI:597326"/>
    </ligand>
</feature>
<dbReference type="Gene3D" id="3.20.20.10">
    <property type="entry name" value="Alanine racemase"/>
    <property type="match status" value="1"/>
</dbReference>
<comment type="function">
    <text evidence="12">Specifically catalyzes the decarboxylation of meso-diaminopimelate (meso-DAP) to L-lysine.</text>
</comment>
<feature type="binding site" evidence="12">
    <location>
        <position position="313"/>
    </location>
    <ligand>
        <name>substrate</name>
    </ligand>
</feature>
<dbReference type="AlphaFoldDB" id="A0A2M7G3Q4"/>
<sequence>MHYFEAINGELYCEDLPLSQIAEQVGTPTYIYSHRTLERHFRIFSEALGDIPHLICYSMKANSNRSILQIFLNRGGGLDIVSGGELYRAIQAGASPQRIVFSGVGKTSAEIAQALQADILMFNVESEGELNRIQEVAKNLGIKARIALRVNPDIDPKTHPYIATGLKKSKFGIAIQDALRLFQYASTLSHIEVSGVDCHIGSQITELNPFIDALHKLKELIHELREEYHLPIRFLDLGGGLGIPYHQETPPHPDEYAARIREETRDLDCTLIFEPGRVLVGNAGILLTEVQYLKQHEEKTFVIVDAGMNALIRPALYQAWQAIRPVKPREGVGRIVDVVGPICESGDFLALDRELPPVEPGDLLAVMSSGAYGFSMASQYNSYPRPAEVLVKGHEYAVIRERENYSDLIRSEQSPHFEL</sequence>
<dbReference type="FunFam" id="3.20.20.10:FF:000003">
    <property type="entry name" value="Diaminopimelate decarboxylase"/>
    <property type="match status" value="1"/>
</dbReference>
<evidence type="ECO:0000256" key="3">
    <source>
        <dbReference type="ARBA" id="ARBA00022793"/>
    </source>
</evidence>
<comment type="subunit">
    <text evidence="12">Homodimer.</text>
</comment>
<evidence type="ECO:0000313" key="16">
    <source>
        <dbReference type="EMBL" id="PIW16495.1"/>
    </source>
</evidence>
<name>A0A2M7G3Q4_9BACT</name>
<dbReference type="GO" id="GO:0008836">
    <property type="term" value="F:diaminopimelate decarboxylase activity"/>
    <property type="evidence" value="ECO:0007669"/>
    <property type="project" value="UniProtKB-UniRule"/>
</dbReference>
<keyword evidence="4 12" id="KW-0663">Pyridoxal phosphate</keyword>
<feature type="binding site" evidence="12">
    <location>
        <position position="240"/>
    </location>
    <ligand>
        <name>pyridoxal 5'-phosphate</name>
        <dbReference type="ChEBI" id="CHEBI:597326"/>
    </ligand>
</feature>
<dbReference type="EC" id="4.1.1.20" evidence="10 12"/>
<evidence type="ECO:0000256" key="9">
    <source>
        <dbReference type="ARBA" id="ARBA00060983"/>
    </source>
</evidence>
<protein>
    <recommendedName>
        <fullName evidence="11 12">Diaminopimelate decarboxylase</fullName>
        <shortName evidence="12">DAP decarboxylase</shortName>
        <shortName evidence="12">DAPDC</shortName>
        <ecNumber evidence="10 12">4.1.1.20</ecNumber>
    </recommendedName>
</protein>
<reference evidence="16 17" key="1">
    <citation type="submission" date="2017-09" db="EMBL/GenBank/DDBJ databases">
        <title>Depth-based differentiation of microbial function through sediment-hosted aquifers and enrichment of novel symbionts in the deep terrestrial subsurface.</title>
        <authorList>
            <person name="Probst A.J."/>
            <person name="Ladd B."/>
            <person name="Jarett J.K."/>
            <person name="Geller-Mcgrath D.E."/>
            <person name="Sieber C.M."/>
            <person name="Emerson J.B."/>
            <person name="Anantharaman K."/>
            <person name="Thomas B.C."/>
            <person name="Malmstrom R."/>
            <person name="Stieglmeier M."/>
            <person name="Klingl A."/>
            <person name="Woyke T."/>
            <person name="Ryan C.M."/>
            <person name="Banfield J.F."/>
        </authorList>
    </citation>
    <scope>NUCLEOTIDE SEQUENCE [LARGE SCALE GENOMIC DNA]</scope>
    <source>
        <strain evidence="16">CG17_big_fil_post_rev_8_21_14_2_50_48_46</strain>
    </source>
</reference>
<organism evidence="16 17">
    <name type="scientific">bacterium (Candidatus Blackallbacteria) CG17_big_fil_post_rev_8_21_14_2_50_48_46</name>
    <dbReference type="NCBI Taxonomy" id="2014261"/>
    <lineage>
        <taxon>Bacteria</taxon>
        <taxon>Candidatus Blackallbacteria</taxon>
    </lineage>
</organism>
<dbReference type="PRINTS" id="PR01179">
    <property type="entry name" value="ODADCRBXLASE"/>
</dbReference>
<evidence type="ECO:0000256" key="4">
    <source>
        <dbReference type="ARBA" id="ARBA00022898"/>
    </source>
</evidence>
<dbReference type="PRINTS" id="PR01181">
    <property type="entry name" value="DAPDCRBXLASE"/>
</dbReference>
<feature type="modified residue" description="N6-(pyridoxal phosphate)lysine" evidence="12 13">
    <location>
        <position position="60"/>
    </location>
</feature>
<dbReference type="EMBL" id="PFFQ01000037">
    <property type="protein sequence ID" value="PIW16495.1"/>
    <property type="molecule type" value="Genomic_DNA"/>
</dbReference>
<dbReference type="UniPathway" id="UPA00034">
    <property type="reaction ID" value="UER00027"/>
</dbReference>
<comment type="caution">
    <text evidence="16">The sequence shown here is derived from an EMBL/GenBank/DDBJ whole genome shotgun (WGS) entry which is preliminary data.</text>
</comment>
<keyword evidence="6 12" id="KW-0456">Lyase</keyword>
<dbReference type="InterPro" id="IPR022644">
    <property type="entry name" value="De-COase2_N"/>
</dbReference>
<dbReference type="GO" id="GO:0009089">
    <property type="term" value="P:lysine biosynthetic process via diaminopimelate"/>
    <property type="evidence" value="ECO:0007669"/>
    <property type="project" value="UniProtKB-UniRule"/>
</dbReference>
<feature type="binding site" evidence="12">
    <location>
        <position position="372"/>
    </location>
    <ligand>
        <name>substrate</name>
    </ligand>
</feature>
<dbReference type="PANTHER" id="PTHR43727">
    <property type="entry name" value="DIAMINOPIMELATE DECARBOXYLASE"/>
    <property type="match status" value="1"/>
</dbReference>
<feature type="domain" description="Orn/DAP/Arg decarboxylase 2 N-terminal" evidence="15">
    <location>
        <begin position="36"/>
        <end position="280"/>
    </location>
</feature>
<dbReference type="InterPro" id="IPR000183">
    <property type="entry name" value="Orn/DAP/Arg_de-COase"/>
</dbReference>
<evidence type="ECO:0000256" key="14">
    <source>
        <dbReference type="RuleBase" id="RU003738"/>
    </source>
</evidence>
<keyword evidence="3 12" id="KW-0210">Decarboxylase</keyword>
<dbReference type="HAMAP" id="MF_02120">
    <property type="entry name" value="LysA"/>
    <property type="match status" value="1"/>
</dbReference>
<dbReference type="Gene3D" id="2.40.37.10">
    <property type="entry name" value="Lyase, Ornithine Decarboxylase, Chain A, domain 1"/>
    <property type="match status" value="1"/>
</dbReference>
<keyword evidence="2 12" id="KW-0028">Amino-acid biosynthesis</keyword>
<dbReference type="FunFam" id="2.40.37.10:FF:000003">
    <property type="entry name" value="Diaminopimelate decarboxylase"/>
    <property type="match status" value="1"/>
</dbReference>
<dbReference type="SUPFAM" id="SSF51419">
    <property type="entry name" value="PLP-binding barrel"/>
    <property type="match status" value="1"/>
</dbReference>
<feature type="binding site" evidence="12">
    <location>
        <position position="277"/>
    </location>
    <ligand>
        <name>substrate</name>
    </ligand>
</feature>
<comment type="cofactor">
    <cofactor evidence="1 12 13 14">
        <name>pyridoxal 5'-phosphate</name>
        <dbReference type="ChEBI" id="CHEBI:597326"/>
    </cofactor>
</comment>
<dbReference type="PANTHER" id="PTHR43727:SF2">
    <property type="entry name" value="GROUP IV DECARBOXYLASE"/>
    <property type="match status" value="1"/>
</dbReference>
<evidence type="ECO:0000256" key="8">
    <source>
        <dbReference type="ARBA" id="ARBA00060643"/>
    </source>
</evidence>
<evidence type="ECO:0000256" key="11">
    <source>
        <dbReference type="ARBA" id="ARBA00074972"/>
    </source>
</evidence>
<dbReference type="Pfam" id="PF02784">
    <property type="entry name" value="Orn_Arg_deC_N"/>
    <property type="match status" value="1"/>
</dbReference>
<evidence type="ECO:0000256" key="13">
    <source>
        <dbReference type="PIRSR" id="PIRSR600183-50"/>
    </source>
</evidence>
<dbReference type="InterPro" id="IPR029066">
    <property type="entry name" value="PLP-binding_barrel"/>
</dbReference>
<feature type="binding site" evidence="12">
    <location>
        <position position="372"/>
    </location>
    <ligand>
        <name>pyridoxal 5'-phosphate</name>
        <dbReference type="ChEBI" id="CHEBI:597326"/>
    </ligand>
</feature>
<dbReference type="GO" id="GO:0030170">
    <property type="term" value="F:pyridoxal phosphate binding"/>
    <property type="evidence" value="ECO:0007669"/>
    <property type="project" value="UniProtKB-UniRule"/>
</dbReference>
<comment type="catalytic activity">
    <reaction evidence="7 12 14">
        <text>meso-2,6-diaminopimelate + H(+) = L-lysine + CO2</text>
        <dbReference type="Rhea" id="RHEA:15101"/>
        <dbReference type="ChEBI" id="CHEBI:15378"/>
        <dbReference type="ChEBI" id="CHEBI:16526"/>
        <dbReference type="ChEBI" id="CHEBI:32551"/>
        <dbReference type="ChEBI" id="CHEBI:57791"/>
        <dbReference type="EC" id="4.1.1.20"/>
    </reaction>
</comment>
<evidence type="ECO:0000256" key="12">
    <source>
        <dbReference type="HAMAP-Rule" id="MF_02120"/>
    </source>
</evidence>
<comment type="pathway">
    <text evidence="8 12 14">Amino-acid biosynthesis; L-lysine biosynthesis via DAP pathway; L-lysine from DL-2,6-diaminopimelate: step 1/1.</text>
</comment>
<evidence type="ECO:0000256" key="5">
    <source>
        <dbReference type="ARBA" id="ARBA00023154"/>
    </source>
</evidence>
<accession>A0A2M7G3Q4</accession>
<dbReference type="SUPFAM" id="SSF50621">
    <property type="entry name" value="Alanine racemase C-terminal domain-like"/>
    <property type="match status" value="1"/>
</dbReference>
<evidence type="ECO:0000256" key="2">
    <source>
        <dbReference type="ARBA" id="ARBA00022605"/>
    </source>
</evidence>
<keyword evidence="5 12" id="KW-0457">Lysine biosynthesis</keyword>
<feature type="binding site" evidence="12">
    <location>
        <position position="344"/>
    </location>
    <ligand>
        <name>substrate</name>
    </ligand>
</feature>
<gene>
    <name evidence="12 16" type="primary">lysA</name>
    <name evidence="16" type="ORF">COW36_12065</name>
</gene>
<evidence type="ECO:0000256" key="10">
    <source>
        <dbReference type="ARBA" id="ARBA00066427"/>
    </source>
</evidence>
<dbReference type="Proteomes" id="UP000231019">
    <property type="component" value="Unassembled WGS sequence"/>
</dbReference>
<evidence type="ECO:0000256" key="6">
    <source>
        <dbReference type="ARBA" id="ARBA00023239"/>
    </source>
</evidence>
<feature type="binding site" evidence="12">
    <location>
        <position position="317"/>
    </location>
    <ligand>
        <name>substrate</name>
    </ligand>
</feature>
<proteinExistence type="inferred from homology"/>
<comment type="similarity">
    <text evidence="9 12">Belongs to the Orn/Lys/Arg decarboxylase class-II family. LysA subfamily.</text>
</comment>
<dbReference type="InterPro" id="IPR009006">
    <property type="entry name" value="Ala_racemase/Decarboxylase_C"/>
</dbReference>
<dbReference type="NCBIfam" id="TIGR01048">
    <property type="entry name" value="lysA"/>
    <property type="match status" value="1"/>
</dbReference>
<feature type="active site" description="Proton donor" evidence="13">
    <location>
        <position position="343"/>
    </location>
</feature>
<evidence type="ECO:0000313" key="17">
    <source>
        <dbReference type="Proteomes" id="UP000231019"/>
    </source>
</evidence>
<dbReference type="CDD" id="cd06828">
    <property type="entry name" value="PLPDE_III_DapDC"/>
    <property type="match status" value="1"/>
</dbReference>
<evidence type="ECO:0000256" key="7">
    <source>
        <dbReference type="ARBA" id="ARBA00050464"/>
    </source>
</evidence>
<evidence type="ECO:0000256" key="1">
    <source>
        <dbReference type="ARBA" id="ARBA00001933"/>
    </source>
</evidence>
<evidence type="ECO:0000259" key="15">
    <source>
        <dbReference type="Pfam" id="PF02784"/>
    </source>
</evidence>
<dbReference type="InterPro" id="IPR002986">
    <property type="entry name" value="DAP_deCOOHase_LysA"/>
</dbReference>